<dbReference type="PROSITE" id="PS00061">
    <property type="entry name" value="ADH_SHORT"/>
    <property type="match status" value="1"/>
</dbReference>
<dbReference type="PRINTS" id="PR00081">
    <property type="entry name" value="GDHRDH"/>
</dbReference>
<proteinExistence type="inferred from homology"/>
<feature type="domain" description="Ketoreductase" evidence="3">
    <location>
        <begin position="22"/>
        <end position="190"/>
    </location>
</feature>
<accession>A0A1H4WVJ3</accession>
<dbReference type="Pfam" id="PF13561">
    <property type="entry name" value="adh_short_C2"/>
    <property type="match status" value="1"/>
</dbReference>
<dbReference type="Proteomes" id="UP000183561">
    <property type="component" value="Unassembled WGS sequence"/>
</dbReference>
<evidence type="ECO:0000313" key="5">
    <source>
        <dbReference type="Proteomes" id="UP000183561"/>
    </source>
</evidence>
<dbReference type="PANTHER" id="PTHR42760:SF135">
    <property type="entry name" value="BLL7886 PROTEIN"/>
    <property type="match status" value="1"/>
</dbReference>
<evidence type="ECO:0000256" key="1">
    <source>
        <dbReference type="ARBA" id="ARBA00006484"/>
    </source>
</evidence>
<dbReference type="RefSeq" id="WP_072944454.1">
    <property type="nucleotide sequence ID" value="NZ_FNSV01000005.1"/>
</dbReference>
<dbReference type="OrthoDB" id="517007at2"/>
<name>A0A1H4WVJ3_9NOCA</name>
<evidence type="ECO:0000313" key="4">
    <source>
        <dbReference type="EMBL" id="SEC96748.1"/>
    </source>
</evidence>
<dbReference type="InterPro" id="IPR002347">
    <property type="entry name" value="SDR_fam"/>
</dbReference>
<keyword evidence="5" id="KW-1185">Reference proteome</keyword>
<evidence type="ECO:0000256" key="2">
    <source>
        <dbReference type="ARBA" id="ARBA00023002"/>
    </source>
</evidence>
<dbReference type="InterPro" id="IPR057326">
    <property type="entry name" value="KR_dom"/>
</dbReference>
<organism evidence="4 5">
    <name type="scientific">Rhodococcus koreensis</name>
    <dbReference type="NCBI Taxonomy" id="99653"/>
    <lineage>
        <taxon>Bacteria</taxon>
        <taxon>Bacillati</taxon>
        <taxon>Actinomycetota</taxon>
        <taxon>Actinomycetes</taxon>
        <taxon>Mycobacteriales</taxon>
        <taxon>Nocardiaceae</taxon>
        <taxon>Rhodococcus</taxon>
    </lineage>
</organism>
<dbReference type="FunFam" id="3.40.50.720:FF:000084">
    <property type="entry name" value="Short-chain dehydrogenase reductase"/>
    <property type="match status" value="1"/>
</dbReference>
<sequence>MSYARTAGPRPVLADKFGLRDKVVVITGASSGLGVAFAAACAEAGADVVVAARRAPLLEDTLATVTGTGRSGLAVAADVTDADDCHKVVGAAVERFGRVDVLINNAGIEDHAPASRLSLAEFERVVAVNLTACFSMAQAVAPAMAPGSSIVNVASVMAHTTLDAPTTAYSASKAGLLGLTRSLARQWSGRKGIRVNALLPGFFPSEMTDGMPTELIGPRLVMGRLGDPAELAAAMVFLASDASSYMTGSQLVVDGGLLLS</sequence>
<dbReference type="GO" id="GO:0030497">
    <property type="term" value="P:fatty acid elongation"/>
    <property type="evidence" value="ECO:0007669"/>
    <property type="project" value="TreeGrafter"/>
</dbReference>
<dbReference type="GO" id="GO:0016616">
    <property type="term" value="F:oxidoreductase activity, acting on the CH-OH group of donors, NAD or NADP as acceptor"/>
    <property type="evidence" value="ECO:0007669"/>
    <property type="project" value="TreeGrafter"/>
</dbReference>
<dbReference type="InterPro" id="IPR036291">
    <property type="entry name" value="NAD(P)-bd_dom_sf"/>
</dbReference>
<dbReference type="InterPro" id="IPR020904">
    <property type="entry name" value="Sc_DH/Rdtase_CS"/>
</dbReference>
<keyword evidence="2" id="KW-0560">Oxidoreductase</keyword>
<dbReference type="PRINTS" id="PR00080">
    <property type="entry name" value="SDRFAMILY"/>
</dbReference>
<dbReference type="Gene3D" id="3.40.50.720">
    <property type="entry name" value="NAD(P)-binding Rossmann-like Domain"/>
    <property type="match status" value="1"/>
</dbReference>
<dbReference type="SMART" id="SM00822">
    <property type="entry name" value="PKS_KR"/>
    <property type="match status" value="1"/>
</dbReference>
<dbReference type="AlphaFoldDB" id="A0A1H4WVJ3"/>
<evidence type="ECO:0000259" key="3">
    <source>
        <dbReference type="SMART" id="SM00822"/>
    </source>
</evidence>
<dbReference type="EMBL" id="FNSV01000005">
    <property type="protein sequence ID" value="SEC96748.1"/>
    <property type="molecule type" value="Genomic_DNA"/>
</dbReference>
<gene>
    <name evidence="4" type="ORF">SAMN04490239_6189</name>
</gene>
<dbReference type="SUPFAM" id="SSF51735">
    <property type="entry name" value="NAD(P)-binding Rossmann-fold domains"/>
    <property type="match status" value="1"/>
</dbReference>
<comment type="similarity">
    <text evidence="1">Belongs to the short-chain dehydrogenases/reductases (SDR) family.</text>
</comment>
<dbReference type="PANTHER" id="PTHR42760">
    <property type="entry name" value="SHORT-CHAIN DEHYDROGENASES/REDUCTASES FAMILY MEMBER"/>
    <property type="match status" value="1"/>
</dbReference>
<protein>
    <submittedName>
        <fullName evidence="4">NAD(P)-dependent dehydrogenase, short-chain alcohol dehydrogenase family</fullName>
    </submittedName>
</protein>
<reference evidence="5" key="1">
    <citation type="submission" date="2016-10" db="EMBL/GenBank/DDBJ databases">
        <authorList>
            <person name="Varghese N."/>
            <person name="Submissions S."/>
        </authorList>
    </citation>
    <scope>NUCLEOTIDE SEQUENCE [LARGE SCALE GENOMIC DNA]</scope>
    <source>
        <strain evidence="5">DSM 44498</strain>
    </source>
</reference>